<comment type="caution">
    <text evidence="10">The sequence shown here is derived from an EMBL/GenBank/DDBJ whole genome shotgun (WGS) entry which is preliminary data.</text>
</comment>
<evidence type="ECO:0000256" key="1">
    <source>
        <dbReference type="ARBA" id="ARBA00022670"/>
    </source>
</evidence>
<dbReference type="Gene3D" id="3.30.2010.10">
    <property type="entry name" value="Metalloproteases ('zincins'), catalytic domain"/>
    <property type="match status" value="1"/>
</dbReference>
<dbReference type="EMBL" id="LPXO01000008">
    <property type="protein sequence ID" value="KUF10082.1"/>
    <property type="molecule type" value="Genomic_DNA"/>
</dbReference>
<dbReference type="Pfam" id="PF01435">
    <property type="entry name" value="Peptidase_M48"/>
    <property type="match status" value="1"/>
</dbReference>
<dbReference type="Pfam" id="PF23368">
    <property type="entry name" value="DUF7092"/>
    <property type="match status" value="1"/>
</dbReference>
<dbReference type="CDD" id="cd07332">
    <property type="entry name" value="M48C_Oma1_like"/>
    <property type="match status" value="1"/>
</dbReference>
<dbReference type="InterPro" id="IPR001915">
    <property type="entry name" value="Peptidase_M48"/>
</dbReference>
<dbReference type="Proteomes" id="UP000054396">
    <property type="component" value="Unassembled WGS sequence"/>
</dbReference>
<keyword evidence="7" id="KW-0472">Membrane</keyword>
<reference evidence="10 11" key="1">
    <citation type="submission" date="2015-12" db="EMBL/GenBank/DDBJ databases">
        <authorList>
            <person name="Shamseldin A."/>
            <person name="Moawad H."/>
            <person name="Abd El-Rahim W.M."/>
            <person name="Sadowsky M.J."/>
        </authorList>
    </citation>
    <scope>NUCLEOTIDE SEQUENCE [LARGE SCALE GENOMIC DNA]</scope>
    <source>
        <strain evidence="10 11">SJ5A-1</strain>
    </source>
</reference>
<evidence type="ECO:0000256" key="4">
    <source>
        <dbReference type="ARBA" id="ARBA00022833"/>
    </source>
</evidence>
<dbReference type="OrthoDB" id="9810445at2"/>
<accession>A0A0W7WHQ0</accession>
<dbReference type="GO" id="GO:0016020">
    <property type="term" value="C:membrane"/>
    <property type="evidence" value="ECO:0007669"/>
    <property type="project" value="TreeGrafter"/>
</dbReference>
<dbReference type="InterPro" id="IPR055518">
    <property type="entry name" value="DUF7092"/>
</dbReference>
<dbReference type="GO" id="GO:0004222">
    <property type="term" value="F:metalloendopeptidase activity"/>
    <property type="evidence" value="ECO:0007669"/>
    <property type="project" value="InterPro"/>
</dbReference>
<evidence type="ECO:0000313" key="11">
    <source>
        <dbReference type="Proteomes" id="UP000054396"/>
    </source>
</evidence>
<organism evidence="10 11">
    <name type="scientific">Pseudoponticoccus marisrubri</name>
    <dbReference type="NCBI Taxonomy" id="1685382"/>
    <lineage>
        <taxon>Bacteria</taxon>
        <taxon>Pseudomonadati</taxon>
        <taxon>Pseudomonadota</taxon>
        <taxon>Alphaproteobacteria</taxon>
        <taxon>Rhodobacterales</taxon>
        <taxon>Roseobacteraceae</taxon>
        <taxon>Pseudoponticoccus</taxon>
    </lineage>
</organism>
<feature type="domain" description="Peptidase M48" evidence="8">
    <location>
        <begin position="176"/>
        <end position="347"/>
    </location>
</feature>
<gene>
    <name evidence="10" type="ORF">AVJ23_13590</name>
</gene>
<evidence type="ECO:0000256" key="5">
    <source>
        <dbReference type="ARBA" id="ARBA00023049"/>
    </source>
</evidence>
<evidence type="ECO:0000256" key="3">
    <source>
        <dbReference type="ARBA" id="ARBA00022801"/>
    </source>
</evidence>
<dbReference type="STRING" id="1685382.AVJ23_13590"/>
<sequence>MQEAGAHFYDGLTAGRHEVRVALSGDRQALQITGETLPEPLRWPLQDLRALTDTSDSGRLTLTRLAETEDESPRDPARLVVLDPALIAWLRRTRPALFRTDLRKGTFRTVAKYAGGAVGAAALMLFVILPALANTMAAIIPVEREVAFGKTVTAQMERFLGGSRLGSLRCDNPAGEAALDAMLRRLTAGREMTYEVELQVFDHPMINAFAAPGGQVVIIRGLLDAAEGPDQVAGVLAHEIAHVESRDATRHALRAAGSAGILTMLIGDFTGAAAVAVMGEQVLSSAYSRKAEAAADVFALEMLAEARVSAEGFAAFFDHIDDLERVEIPEYLASHPVTAERAAAARDFAAGQEATRPVLNAAEWQALQRICD</sequence>
<keyword evidence="5 6" id="KW-0482">Metalloprotease</keyword>
<feature type="transmembrane region" description="Helical" evidence="7">
    <location>
        <begin position="113"/>
        <end position="133"/>
    </location>
</feature>
<proteinExistence type="inferred from homology"/>
<dbReference type="PANTHER" id="PTHR22726:SF1">
    <property type="entry name" value="METALLOENDOPEPTIDASE OMA1, MITOCHONDRIAL"/>
    <property type="match status" value="1"/>
</dbReference>
<dbReference type="PANTHER" id="PTHR22726">
    <property type="entry name" value="METALLOENDOPEPTIDASE OMA1"/>
    <property type="match status" value="1"/>
</dbReference>
<comment type="cofactor">
    <cofactor evidence="6">
        <name>Zn(2+)</name>
        <dbReference type="ChEBI" id="CHEBI:29105"/>
    </cofactor>
    <text evidence="6">Binds 1 zinc ion per subunit.</text>
</comment>
<keyword evidence="7" id="KW-1133">Transmembrane helix</keyword>
<keyword evidence="4 6" id="KW-0862">Zinc</keyword>
<dbReference type="InterPro" id="IPR051156">
    <property type="entry name" value="Mito/Outer_Membr_Metalloprot"/>
</dbReference>
<protein>
    <submittedName>
        <fullName evidence="10">Peptidase M48</fullName>
    </submittedName>
</protein>
<name>A0A0W7WHQ0_9RHOB</name>
<evidence type="ECO:0000313" key="10">
    <source>
        <dbReference type="EMBL" id="KUF10082.1"/>
    </source>
</evidence>
<keyword evidence="7" id="KW-0812">Transmembrane</keyword>
<evidence type="ECO:0000256" key="2">
    <source>
        <dbReference type="ARBA" id="ARBA00022723"/>
    </source>
</evidence>
<keyword evidence="11" id="KW-1185">Reference proteome</keyword>
<feature type="domain" description="DUF7092" evidence="9">
    <location>
        <begin position="5"/>
        <end position="92"/>
    </location>
</feature>
<evidence type="ECO:0000256" key="7">
    <source>
        <dbReference type="SAM" id="Phobius"/>
    </source>
</evidence>
<evidence type="ECO:0000259" key="8">
    <source>
        <dbReference type="Pfam" id="PF01435"/>
    </source>
</evidence>
<evidence type="ECO:0000256" key="6">
    <source>
        <dbReference type="RuleBase" id="RU003983"/>
    </source>
</evidence>
<dbReference type="RefSeq" id="WP_058862753.1">
    <property type="nucleotide sequence ID" value="NZ_LPXO01000008.1"/>
</dbReference>
<dbReference type="GO" id="GO:0046872">
    <property type="term" value="F:metal ion binding"/>
    <property type="evidence" value="ECO:0007669"/>
    <property type="project" value="UniProtKB-KW"/>
</dbReference>
<keyword evidence="2" id="KW-0479">Metal-binding</keyword>
<comment type="similarity">
    <text evidence="6">Belongs to the peptidase M48 family.</text>
</comment>
<dbReference type="GO" id="GO:0051603">
    <property type="term" value="P:proteolysis involved in protein catabolic process"/>
    <property type="evidence" value="ECO:0007669"/>
    <property type="project" value="TreeGrafter"/>
</dbReference>
<dbReference type="AlphaFoldDB" id="A0A0W7WHQ0"/>
<evidence type="ECO:0000259" key="9">
    <source>
        <dbReference type="Pfam" id="PF23368"/>
    </source>
</evidence>
<keyword evidence="3 6" id="KW-0378">Hydrolase</keyword>
<keyword evidence="1 6" id="KW-0645">Protease</keyword>